<keyword evidence="5 11" id="KW-0645">Protease</keyword>
<feature type="transmembrane region" description="Helical" evidence="12">
    <location>
        <begin position="64"/>
        <end position="82"/>
    </location>
</feature>
<feature type="transmembrane region" description="Helical" evidence="12">
    <location>
        <begin position="165"/>
        <end position="184"/>
    </location>
</feature>
<evidence type="ECO:0000256" key="12">
    <source>
        <dbReference type="SAM" id="Phobius"/>
    </source>
</evidence>
<keyword evidence="4 11" id="KW-1003">Cell membrane</keyword>
<dbReference type="EC" id="3.4.-.-" evidence="11"/>
<keyword evidence="9 11" id="KW-0472">Membrane</keyword>
<keyword evidence="8 12" id="KW-1133">Transmembrane helix</keyword>
<sequence>MLYVALAVIPGLFLLIFIYTRDQLHPEPKRQIIRLFLLGAAIVFPAGLIERMTMDSPGFQQGGLEGRIITAFFIAGMIEEFLKASIFDRTVLHSSLIQGRVDCIVYAAAIGLGFATVENILYVTSSGFLTAIVRSVTAVPAHFMFAIIMGYRFAKTKFDGKNKAFAYLLPALAHGTYDTFALASTLWADMILAVLLLVLAEMSAKILRNVGATRRRTVHLRNS</sequence>
<evidence type="ECO:0000256" key="3">
    <source>
        <dbReference type="ARBA" id="ARBA00018997"/>
    </source>
</evidence>
<dbReference type="Pfam" id="PF13367">
    <property type="entry name" value="PrsW-protease"/>
    <property type="match status" value="1"/>
</dbReference>
<evidence type="ECO:0000256" key="5">
    <source>
        <dbReference type="ARBA" id="ARBA00022670"/>
    </source>
</evidence>
<protein>
    <recommendedName>
        <fullName evidence="3 11">Protease PrsW</fullName>
        <ecNumber evidence="11">3.4.-.-</ecNumber>
    </recommendedName>
    <alternativeName>
        <fullName evidence="10 11">Protease responsible for activating sigma-W</fullName>
    </alternativeName>
</protein>
<keyword evidence="15" id="KW-1185">Reference proteome</keyword>
<keyword evidence="7 11" id="KW-0378">Hydrolase</keyword>
<dbReference type="GO" id="GO:0008233">
    <property type="term" value="F:peptidase activity"/>
    <property type="evidence" value="ECO:0007669"/>
    <property type="project" value="UniProtKB-KW"/>
</dbReference>
<feature type="transmembrane region" description="Helical" evidence="12">
    <location>
        <begin position="190"/>
        <end position="207"/>
    </location>
</feature>
<evidence type="ECO:0000256" key="4">
    <source>
        <dbReference type="ARBA" id="ARBA00022475"/>
    </source>
</evidence>
<name>A0A1H2T0D1_9BACL</name>
<evidence type="ECO:0000313" key="15">
    <source>
        <dbReference type="Proteomes" id="UP000182589"/>
    </source>
</evidence>
<dbReference type="EMBL" id="BSRA01000007">
    <property type="protein sequence ID" value="GLV13695.1"/>
    <property type="molecule type" value="Genomic_DNA"/>
</dbReference>
<comment type="subcellular location">
    <subcellularLocation>
        <location evidence="1">Cell membrane</location>
        <topology evidence="1">Multi-pass membrane protein</topology>
    </subcellularLocation>
</comment>
<keyword evidence="6 12" id="KW-0812">Transmembrane</keyword>
<comment type="function">
    <text evidence="11">Involved in the degradation of specific anti-sigma factors.</text>
</comment>
<evidence type="ECO:0000256" key="8">
    <source>
        <dbReference type="ARBA" id="ARBA00022989"/>
    </source>
</evidence>
<reference evidence="14" key="1">
    <citation type="submission" date="2016-10" db="EMBL/GenBank/DDBJ databases">
        <authorList>
            <person name="de Groot N.N."/>
        </authorList>
    </citation>
    <scope>NUCLEOTIDE SEQUENCE [LARGE SCALE GENOMIC DNA]</scope>
    <source>
        <strain evidence="14">DSM 12489</strain>
    </source>
</reference>
<evidence type="ECO:0000256" key="1">
    <source>
        <dbReference type="ARBA" id="ARBA00004651"/>
    </source>
</evidence>
<dbReference type="RefSeq" id="WP_237716403.1">
    <property type="nucleotide sequence ID" value="NZ_BSRA01000007.1"/>
</dbReference>
<comment type="similarity">
    <text evidence="2 11">Belongs to the protease PrsW family.</text>
</comment>
<accession>A0A1H2T0D1</accession>
<dbReference type="PIRSF" id="PIRSF016933">
    <property type="entry name" value="PrsW"/>
    <property type="match status" value="1"/>
</dbReference>
<reference evidence="13" key="3">
    <citation type="submission" date="2023-02" db="EMBL/GenBank/DDBJ databases">
        <title>Proposal of a novel subspecies: Alicyclobacillus hesperidum subspecies aegle.</title>
        <authorList>
            <person name="Goto K."/>
            <person name="Fujii T."/>
            <person name="Yasui K."/>
            <person name="Mochida K."/>
            <person name="Kato-Tanaka Y."/>
            <person name="Morohoshi S."/>
            <person name="An S.Y."/>
            <person name="Kasai H."/>
            <person name="Yokota A."/>
        </authorList>
    </citation>
    <scope>NUCLEOTIDE SEQUENCE</scope>
    <source>
        <strain evidence="13">DSM 12766</strain>
    </source>
</reference>
<gene>
    <name evidence="13" type="primary">prsW</name>
    <name evidence="13" type="ORF">Heshes_13790</name>
    <name evidence="14" type="ORF">SAMN04489725_10510</name>
</gene>
<dbReference type="GO" id="GO:0006508">
    <property type="term" value="P:proteolysis"/>
    <property type="evidence" value="ECO:0007669"/>
    <property type="project" value="UniProtKB-KW"/>
</dbReference>
<feature type="transmembrane region" description="Helical" evidence="12">
    <location>
        <begin position="33"/>
        <end position="52"/>
    </location>
</feature>
<dbReference type="PANTHER" id="PTHR36844:SF1">
    <property type="entry name" value="PROTEASE PRSW"/>
    <property type="match status" value="1"/>
</dbReference>
<evidence type="ECO:0000256" key="11">
    <source>
        <dbReference type="PIRNR" id="PIRNR016933"/>
    </source>
</evidence>
<dbReference type="Proteomes" id="UP001157137">
    <property type="component" value="Unassembled WGS sequence"/>
</dbReference>
<dbReference type="InterPro" id="IPR023596">
    <property type="entry name" value="Peptidase_PrsW_arch/bac"/>
</dbReference>
<evidence type="ECO:0000256" key="7">
    <source>
        <dbReference type="ARBA" id="ARBA00022801"/>
    </source>
</evidence>
<dbReference type="PANTHER" id="PTHR36844">
    <property type="entry name" value="PROTEASE PRSW"/>
    <property type="match status" value="1"/>
</dbReference>
<dbReference type="STRING" id="89784.SAMN04489725_10510"/>
<evidence type="ECO:0000256" key="9">
    <source>
        <dbReference type="ARBA" id="ARBA00023136"/>
    </source>
</evidence>
<evidence type="ECO:0000256" key="10">
    <source>
        <dbReference type="ARBA" id="ARBA00030345"/>
    </source>
</evidence>
<dbReference type="Proteomes" id="UP000182589">
    <property type="component" value="Unassembled WGS sequence"/>
</dbReference>
<evidence type="ECO:0000256" key="6">
    <source>
        <dbReference type="ARBA" id="ARBA00022692"/>
    </source>
</evidence>
<reference evidence="15" key="2">
    <citation type="submission" date="2016-10" db="EMBL/GenBank/DDBJ databases">
        <authorList>
            <person name="Varghese N."/>
        </authorList>
    </citation>
    <scope>NUCLEOTIDE SEQUENCE [LARGE SCALE GENOMIC DNA]</scope>
    <source>
        <strain evidence="15">DSM 12489</strain>
    </source>
</reference>
<evidence type="ECO:0000256" key="2">
    <source>
        <dbReference type="ARBA" id="ARBA00009165"/>
    </source>
</evidence>
<feature type="transmembrane region" description="Helical" evidence="12">
    <location>
        <begin position="128"/>
        <end position="153"/>
    </location>
</feature>
<evidence type="ECO:0000313" key="13">
    <source>
        <dbReference type="EMBL" id="GLV13695.1"/>
    </source>
</evidence>
<dbReference type="AlphaFoldDB" id="A0A1H2T0D1"/>
<organism evidence="14 15">
    <name type="scientific">Alicyclobacillus hesperidum</name>
    <dbReference type="NCBI Taxonomy" id="89784"/>
    <lineage>
        <taxon>Bacteria</taxon>
        <taxon>Bacillati</taxon>
        <taxon>Bacillota</taxon>
        <taxon>Bacilli</taxon>
        <taxon>Bacillales</taxon>
        <taxon>Alicyclobacillaceae</taxon>
        <taxon>Alicyclobacillus</taxon>
    </lineage>
</organism>
<proteinExistence type="inferred from homology"/>
<dbReference type="EMBL" id="FNOJ01000005">
    <property type="protein sequence ID" value="SDW37260.1"/>
    <property type="molecule type" value="Genomic_DNA"/>
</dbReference>
<dbReference type="GO" id="GO:0005886">
    <property type="term" value="C:plasma membrane"/>
    <property type="evidence" value="ECO:0007669"/>
    <property type="project" value="UniProtKB-SubCell"/>
</dbReference>
<evidence type="ECO:0000313" key="14">
    <source>
        <dbReference type="EMBL" id="SDW37260.1"/>
    </source>
</evidence>
<feature type="transmembrane region" description="Helical" evidence="12">
    <location>
        <begin position="103"/>
        <end position="122"/>
    </location>
</feature>
<dbReference type="InterPro" id="IPR026898">
    <property type="entry name" value="PrsW"/>
</dbReference>
<feature type="transmembrane region" description="Helical" evidence="12">
    <location>
        <begin position="6"/>
        <end position="21"/>
    </location>
</feature>